<dbReference type="Proteomes" id="UP000235598">
    <property type="component" value="Unassembled WGS sequence"/>
</dbReference>
<gene>
    <name evidence="1" type="ORF">CJ199_04185</name>
</gene>
<evidence type="ECO:0000313" key="1">
    <source>
        <dbReference type="EMBL" id="PMD06565.1"/>
    </source>
</evidence>
<proteinExistence type="predicted"/>
<accession>A0A2N6VR05</accession>
<evidence type="ECO:0000313" key="2">
    <source>
        <dbReference type="Proteomes" id="UP000235598"/>
    </source>
</evidence>
<sequence>MLREAEPVVELVAEPQDKPVVGAVTVVAVGVEKEWVAEEVTEEAEVVAEVAVAALSVVTGWRAHTTQGQKG</sequence>
<reference evidence="1 2" key="1">
    <citation type="submission" date="2017-09" db="EMBL/GenBank/DDBJ databases">
        <title>Bacterial strain isolated from the female urinary microbiota.</title>
        <authorList>
            <person name="Thomas-White K."/>
            <person name="Kumar N."/>
            <person name="Forster S."/>
            <person name="Putonti C."/>
            <person name="Lawley T."/>
            <person name="Wolfe A.J."/>
        </authorList>
    </citation>
    <scope>NUCLEOTIDE SEQUENCE [LARGE SCALE GENOMIC DNA]</scope>
    <source>
        <strain evidence="1 2">UMB1301</strain>
    </source>
</reference>
<comment type="caution">
    <text evidence="1">The sequence shown here is derived from an EMBL/GenBank/DDBJ whole genome shotgun (WGS) entry which is preliminary data.</text>
</comment>
<dbReference type="EMBL" id="PNHK01000001">
    <property type="protein sequence ID" value="PMD06565.1"/>
    <property type="molecule type" value="Genomic_DNA"/>
</dbReference>
<dbReference type="AlphaFoldDB" id="A0A2N6VR05"/>
<organism evidence="1 2">
    <name type="scientific">Brevibacterium paucivorans</name>
    <dbReference type="NCBI Taxonomy" id="170994"/>
    <lineage>
        <taxon>Bacteria</taxon>
        <taxon>Bacillati</taxon>
        <taxon>Actinomycetota</taxon>
        <taxon>Actinomycetes</taxon>
        <taxon>Micrococcales</taxon>
        <taxon>Brevibacteriaceae</taxon>
        <taxon>Brevibacterium</taxon>
    </lineage>
</organism>
<name>A0A2N6VR05_9MICO</name>
<protein>
    <submittedName>
        <fullName evidence="1">Uncharacterized protein</fullName>
    </submittedName>
</protein>